<name>A3MVR7_PYRCJ</name>
<evidence type="ECO:0000259" key="1">
    <source>
        <dbReference type="Pfam" id="PF01796"/>
    </source>
</evidence>
<dbReference type="KEGG" id="pcl:Pcal_1310"/>
<dbReference type="RefSeq" id="WP_011849992.1">
    <property type="nucleotide sequence ID" value="NC_009073.1"/>
</dbReference>
<dbReference type="InterPro" id="IPR022002">
    <property type="entry name" value="ChsH2_Znr"/>
</dbReference>
<dbReference type="AlphaFoldDB" id="A3MVR7"/>
<evidence type="ECO:0000313" key="4">
    <source>
        <dbReference type="Proteomes" id="UP000001431"/>
    </source>
</evidence>
<feature type="domain" description="ChsH2 rubredoxin-like zinc ribbon" evidence="2">
    <location>
        <begin position="33"/>
        <end position="68"/>
    </location>
</feature>
<accession>A3MVR7</accession>
<dbReference type="OrthoDB" id="9573at2157"/>
<evidence type="ECO:0000259" key="2">
    <source>
        <dbReference type="Pfam" id="PF12172"/>
    </source>
</evidence>
<dbReference type="STRING" id="410359.Pcal_1310"/>
<sequence length="151" mass="17092">MSRKYVKIEGPYVESVPLVYKHKIPIQKTEQFWRGLAEGKIYATRCKKCGAVYFPPQADCPVDMSSEMEWVELPREGVLEAFTKVYARPQGFDDLEPYVIGIATLSNGVRVMGWVEPPDERCIKVGDAVEVGTKSVKDKYIIVLKLKKSCT</sequence>
<dbReference type="Pfam" id="PF12172">
    <property type="entry name" value="zf-ChsH2"/>
    <property type="match status" value="1"/>
</dbReference>
<dbReference type="Pfam" id="PF01796">
    <property type="entry name" value="OB_ChsH2_C"/>
    <property type="match status" value="1"/>
</dbReference>
<dbReference type="InterPro" id="IPR012340">
    <property type="entry name" value="NA-bd_OB-fold"/>
</dbReference>
<dbReference type="SUPFAM" id="SSF50249">
    <property type="entry name" value="Nucleic acid-binding proteins"/>
    <property type="match status" value="1"/>
</dbReference>
<proteinExistence type="predicted"/>
<dbReference type="eggNOG" id="arCOG01284">
    <property type="taxonomic scope" value="Archaea"/>
</dbReference>
<organism evidence="3 4">
    <name type="scientific">Pyrobaculum calidifontis (strain DSM 21063 / JCM 11548 / VA1)</name>
    <dbReference type="NCBI Taxonomy" id="410359"/>
    <lineage>
        <taxon>Archaea</taxon>
        <taxon>Thermoproteota</taxon>
        <taxon>Thermoprotei</taxon>
        <taxon>Thermoproteales</taxon>
        <taxon>Thermoproteaceae</taxon>
        <taxon>Pyrobaculum</taxon>
    </lineage>
</organism>
<dbReference type="EMBL" id="CP000561">
    <property type="protein sequence ID" value="ABO08734.1"/>
    <property type="molecule type" value="Genomic_DNA"/>
</dbReference>
<evidence type="ECO:0000313" key="3">
    <source>
        <dbReference type="EMBL" id="ABO08734.1"/>
    </source>
</evidence>
<dbReference type="InterPro" id="IPR002878">
    <property type="entry name" value="ChsH2_C"/>
</dbReference>
<dbReference type="PANTHER" id="PTHR34075">
    <property type="entry name" value="BLR3430 PROTEIN"/>
    <property type="match status" value="1"/>
</dbReference>
<feature type="domain" description="ChsH2 C-terminal OB-fold" evidence="1">
    <location>
        <begin position="70"/>
        <end position="132"/>
    </location>
</feature>
<dbReference type="PANTHER" id="PTHR34075:SF6">
    <property type="entry name" value="DNA-BINDING PROTEIN"/>
    <property type="match status" value="1"/>
</dbReference>
<gene>
    <name evidence="3" type="ordered locus">Pcal_1310</name>
</gene>
<protein>
    <recommendedName>
        <fullName evidence="5">DUF35 domain-containing protein</fullName>
    </recommendedName>
</protein>
<dbReference type="HOGENOM" id="CLU_119412_2_1_2"/>
<evidence type="ECO:0008006" key="5">
    <source>
        <dbReference type="Google" id="ProtNLM"/>
    </source>
</evidence>
<dbReference type="GeneID" id="4909277"/>
<dbReference type="InterPro" id="IPR052513">
    <property type="entry name" value="Thioester_dehydratase-like"/>
</dbReference>
<dbReference type="Proteomes" id="UP000001431">
    <property type="component" value="Chromosome"/>
</dbReference>
<keyword evidence="4" id="KW-1185">Reference proteome</keyword>
<dbReference type="Gene3D" id="6.10.30.10">
    <property type="match status" value="1"/>
</dbReference>
<reference evidence="3" key="1">
    <citation type="submission" date="2007-02" db="EMBL/GenBank/DDBJ databases">
        <title>Complete sequence of Pyrobaculum calidifontis JCM 11548.</title>
        <authorList>
            <consortium name="US DOE Joint Genome Institute"/>
            <person name="Copeland A."/>
            <person name="Lucas S."/>
            <person name="Lapidus A."/>
            <person name="Barry K."/>
            <person name="Glavina del Rio T."/>
            <person name="Dalin E."/>
            <person name="Tice H."/>
            <person name="Pitluck S."/>
            <person name="Chain P."/>
            <person name="Malfatti S."/>
            <person name="Shin M."/>
            <person name="Vergez L."/>
            <person name="Schmutz J."/>
            <person name="Larimer F."/>
            <person name="Land M."/>
            <person name="Hauser L."/>
            <person name="Kyrpides N."/>
            <person name="Mikhailova N."/>
            <person name="Cozen A.E."/>
            <person name="Fitz-Gibbon S.T."/>
            <person name="House C.H."/>
            <person name="Saltikov C."/>
            <person name="Lowe T.M."/>
            <person name="Richardson P."/>
        </authorList>
    </citation>
    <scope>NUCLEOTIDE SEQUENCE [LARGE SCALE GENOMIC DNA]</scope>
    <source>
        <strain evidence="3">JCM 11548</strain>
    </source>
</reference>